<proteinExistence type="predicted"/>
<dbReference type="PROSITE" id="PS50181">
    <property type="entry name" value="FBOX"/>
    <property type="match status" value="1"/>
</dbReference>
<feature type="region of interest" description="Disordered" evidence="1">
    <location>
        <begin position="1"/>
        <end position="27"/>
    </location>
</feature>
<keyword evidence="3" id="KW-1185">Reference proteome</keyword>
<gene>
    <name evidence="4" type="primary">LOC116199230</name>
</gene>
<dbReference type="Proteomes" id="UP000515151">
    <property type="component" value="Chromosome 3"/>
</dbReference>
<dbReference type="RefSeq" id="XP_031385384.1">
    <property type="nucleotide sequence ID" value="XM_031529524.1"/>
</dbReference>
<dbReference type="GeneID" id="116199230"/>
<reference evidence="4" key="2">
    <citation type="submission" date="2025-08" db="UniProtKB">
        <authorList>
            <consortium name="RefSeq"/>
        </authorList>
    </citation>
    <scope>IDENTIFICATION</scope>
    <source>
        <tissue evidence="4">Leaf</tissue>
    </source>
</reference>
<dbReference type="Gene3D" id="3.40.1000.30">
    <property type="match status" value="1"/>
</dbReference>
<protein>
    <submittedName>
        <fullName evidence="4">F-box protein SKIP22-like</fullName>
    </submittedName>
</protein>
<dbReference type="SUPFAM" id="SSF81383">
    <property type="entry name" value="F-box domain"/>
    <property type="match status" value="1"/>
</dbReference>
<dbReference type="Gene3D" id="1.20.1280.50">
    <property type="match status" value="1"/>
</dbReference>
<dbReference type="PANTHER" id="PTHR47602:SF2">
    <property type="entry name" value="F-BOX PROTEIN SKIP22"/>
    <property type="match status" value="1"/>
</dbReference>
<feature type="domain" description="F-box" evidence="2">
    <location>
        <begin position="182"/>
        <end position="228"/>
    </location>
</feature>
<accession>A0A6P8CTA0</accession>
<evidence type="ECO:0000313" key="3">
    <source>
        <dbReference type="Proteomes" id="UP000515151"/>
    </source>
</evidence>
<dbReference type="InterPro" id="IPR001810">
    <property type="entry name" value="F-box_dom"/>
</dbReference>
<dbReference type="CDD" id="cd22165">
    <property type="entry name" value="F-box_AtSKIP22-like"/>
    <property type="match status" value="1"/>
</dbReference>
<evidence type="ECO:0000259" key="2">
    <source>
        <dbReference type="PROSITE" id="PS50181"/>
    </source>
</evidence>
<dbReference type="OrthoDB" id="101791at2759"/>
<evidence type="ECO:0000313" key="4">
    <source>
        <dbReference type="RefSeq" id="XP_031385384.1"/>
    </source>
</evidence>
<dbReference type="AlphaFoldDB" id="A0A6P8CTA0"/>
<evidence type="ECO:0000256" key="1">
    <source>
        <dbReference type="SAM" id="MobiDB-lite"/>
    </source>
</evidence>
<dbReference type="Pfam" id="PF12937">
    <property type="entry name" value="F-box-like"/>
    <property type="match status" value="1"/>
</dbReference>
<reference evidence="3" key="1">
    <citation type="journal article" date="2020" name="Plant Biotechnol. J.">
        <title>The pomegranate (Punica granatum L.) draft genome dissects genetic divergence between soft- and hard-seeded cultivars.</title>
        <authorList>
            <person name="Luo X."/>
            <person name="Li H."/>
            <person name="Wu Z."/>
            <person name="Yao W."/>
            <person name="Zhao P."/>
            <person name="Cao D."/>
            <person name="Yu H."/>
            <person name="Li K."/>
            <person name="Poudel K."/>
            <person name="Zhao D."/>
            <person name="Zhang F."/>
            <person name="Xia X."/>
            <person name="Chen L."/>
            <person name="Wang Q."/>
            <person name="Jing D."/>
            <person name="Cao S."/>
        </authorList>
    </citation>
    <scope>NUCLEOTIDE SEQUENCE [LARGE SCALE GENOMIC DNA]</scope>
    <source>
        <strain evidence="3">cv. Tunisia</strain>
    </source>
</reference>
<organism evidence="3 4">
    <name type="scientific">Punica granatum</name>
    <name type="common">Pomegranate</name>
    <dbReference type="NCBI Taxonomy" id="22663"/>
    <lineage>
        <taxon>Eukaryota</taxon>
        <taxon>Viridiplantae</taxon>
        <taxon>Streptophyta</taxon>
        <taxon>Embryophyta</taxon>
        <taxon>Tracheophyta</taxon>
        <taxon>Spermatophyta</taxon>
        <taxon>Magnoliopsida</taxon>
        <taxon>eudicotyledons</taxon>
        <taxon>Gunneridae</taxon>
        <taxon>Pentapetalae</taxon>
        <taxon>rosids</taxon>
        <taxon>malvids</taxon>
        <taxon>Myrtales</taxon>
        <taxon>Lythraceae</taxon>
        <taxon>Punica</taxon>
    </lineage>
</organism>
<dbReference type="InterPro" id="IPR036047">
    <property type="entry name" value="F-box-like_dom_sf"/>
</dbReference>
<sequence>MDLELEDVGGLAEEKEQPQSSGERNKHSVPHFLRRVLREELGKDDHDEVQRHRLLVFAIHAVMLESGFLEVTRTSGTDAYTFSLSYTLPELIADKLNEVESVVLNLEFPSMGRHWVNGGLQSNSIWPVVRKFAPAMIDLMLGNSSSSLYPKSEVFEFWNVVKDRLALPLLIDLCEMADLPLPSCLMSLPMELKLQILGLLDVQDLLRMARGSKEFQYLSTHNDLWKQKFLSEFGDVKEMQGALNIDWKASYMIKWKSERDRISSSGTGLQAERPVTRRQLDQLPPWV</sequence>
<dbReference type="PANTHER" id="PTHR47602">
    <property type="entry name" value="F-BOX PROTEIN SKIP22"/>
    <property type="match status" value="1"/>
</dbReference>
<name>A0A6P8CTA0_PUNGR</name>